<gene>
    <name evidence="10" type="primary">cysW</name>
    <name evidence="10" type="ORF">NCTC13163_02887</name>
</gene>
<feature type="transmembrane region" description="Helical" evidence="8">
    <location>
        <begin position="413"/>
        <end position="435"/>
    </location>
</feature>
<dbReference type="RefSeq" id="WP_034798780.1">
    <property type="nucleotide sequence ID" value="NZ_UGGP01000001.1"/>
</dbReference>
<keyword evidence="7 8" id="KW-0472">Membrane</keyword>
<dbReference type="AlphaFoldDB" id="A0A377FX98"/>
<evidence type="ECO:0000256" key="4">
    <source>
        <dbReference type="ARBA" id="ARBA00022519"/>
    </source>
</evidence>
<feature type="transmembrane region" description="Helical" evidence="8">
    <location>
        <begin position="373"/>
        <end position="393"/>
    </location>
</feature>
<organism evidence="10 11">
    <name type="scientific">Exiguobacterium aurantiacum</name>
    <dbReference type="NCBI Taxonomy" id="33987"/>
    <lineage>
        <taxon>Bacteria</taxon>
        <taxon>Bacillati</taxon>
        <taxon>Bacillota</taxon>
        <taxon>Bacilli</taxon>
        <taxon>Bacillales</taxon>
        <taxon>Bacillales Family XII. Incertae Sedis</taxon>
        <taxon>Exiguobacterium</taxon>
    </lineage>
</organism>
<evidence type="ECO:0000256" key="1">
    <source>
        <dbReference type="ARBA" id="ARBA00004429"/>
    </source>
</evidence>
<feature type="transmembrane region" description="Helical" evidence="8">
    <location>
        <begin position="515"/>
        <end position="536"/>
    </location>
</feature>
<sequence length="545" mass="61743">MNWYAMKRQLNGWAILSFIALLFIVLPGIIVLIELFAPVNDNWQHIREYLLPRYVRNTLVIMLATGVLTTIIGTSLAWFITVYDFPFRRFFKWALILPLAIPPYIGAYTYHGILNYTGVIQTTLRNDFGISVNQSYFNIMTIQGTIFIFTLFLYPYIYTITRAFLHNQSSSMIENARILGRGSWDIFFTVVIPISRVAIIGGVSLVLMEVLNDYGVVKYFGIQTFSTAIFSTWFGMKDTSSALKLAGTLMILVIAILTMERLVRGRKQFSYATTKVKPLKPRPLNGWHRYAVLGYVSTVFGIAFVIPFVQLIAWTVLTFEQVFTAEFFRLVWNTVSVAFIATVIILVFALIIANYTRLFPSNMTRVISKVTTLGYSIPGAAIAIAVITLFLLLDEWVLKVALALDLGQTFVFRTTLIMLIFAYVIRFLAIGYNSIESGFEKVGKSFTEASRMLGWGTVQTFFRVDIPMIKGAIMSAFILVFIDIMKELPLTLFLQPFNFSTLATQAFKYVSDEKIHEAALASIVIVLMSGLLIFVFHKVLDKEAD</sequence>
<feature type="domain" description="ABC transmembrane type-1" evidence="9">
    <location>
        <begin position="331"/>
        <end position="536"/>
    </location>
</feature>
<comment type="subcellular location">
    <subcellularLocation>
        <location evidence="1">Cell inner membrane</location>
        <topology evidence="1">Multi-pass membrane protein</topology>
    </subcellularLocation>
    <subcellularLocation>
        <location evidence="8">Cell membrane</location>
        <topology evidence="8">Multi-pass membrane protein</topology>
    </subcellularLocation>
</comment>
<protein>
    <submittedName>
        <fullName evidence="10">Sulfate transport system permease protein CysW</fullName>
    </submittedName>
</protein>
<dbReference type="OrthoDB" id="9776648at2"/>
<dbReference type="InterPro" id="IPR035906">
    <property type="entry name" value="MetI-like_sf"/>
</dbReference>
<evidence type="ECO:0000256" key="8">
    <source>
        <dbReference type="RuleBase" id="RU363032"/>
    </source>
</evidence>
<feature type="transmembrane region" description="Helical" evidence="8">
    <location>
        <begin position="93"/>
        <end position="114"/>
    </location>
</feature>
<dbReference type="EMBL" id="UGGP01000001">
    <property type="protein sequence ID" value="STO09449.1"/>
    <property type="molecule type" value="Genomic_DNA"/>
</dbReference>
<feature type="transmembrane region" description="Helical" evidence="8">
    <location>
        <begin position="290"/>
        <end position="310"/>
    </location>
</feature>
<name>A0A377FX98_9BACL</name>
<dbReference type="PANTHER" id="PTHR43357:SF3">
    <property type="entry name" value="FE(3+)-TRANSPORT SYSTEM PERMEASE PROTEIN FBPB 2"/>
    <property type="match status" value="1"/>
</dbReference>
<comment type="similarity">
    <text evidence="8">Belongs to the binding-protein-dependent transport system permease family.</text>
</comment>
<evidence type="ECO:0000256" key="7">
    <source>
        <dbReference type="ARBA" id="ARBA00023136"/>
    </source>
</evidence>
<feature type="transmembrane region" description="Helical" evidence="8">
    <location>
        <begin position="186"/>
        <end position="207"/>
    </location>
</feature>
<keyword evidence="4" id="KW-0997">Cell inner membrane</keyword>
<evidence type="ECO:0000313" key="10">
    <source>
        <dbReference type="EMBL" id="STO09449.1"/>
    </source>
</evidence>
<keyword evidence="5 8" id="KW-0812">Transmembrane</keyword>
<dbReference type="PANTHER" id="PTHR43357">
    <property type="entry name" value="INNER MEMBRANE ABC TRANSPORTER PERMEASE PROTEIN YDCV"/>
    <property type="match status" value="1"/>
</dbReference>
<evidence type="ECO:0000256" key="3">
    <source>
        <dbReference type="ARBA" id="ARBA00022475"/>
    </source>
</evidence>
<feature type="transmembrane region" description="Helical" evidence="8">
    <location>
        <begin position="242"/>
        <end position="259"/>
    </location>
</feature>
<feature type="transmembrane region" description="Helical" evidence="8">
    <location>
        <begin position="219"/>
        <end position="236"/>
    </location>
</feature>
<evidence type="ECO:0000259" key="9">
    <source>
        <dbReference type="PROSITE" id="PS50928"/>
    </source>
</evidence>
<keyword evidence="2 8" id="KW-0813">Transport</keyword>
<evidence type="ECO:0000313" key="11">
    <source>
        <dbReference type="Proteomes" id="UP000254060"/>
    </source>
</evidence>
<dbReference type="STRING" id="1397694.GCA_000702585_00309"/>
<dbReference type="Pfam" id="PF00528">
    <property type="entry name" value="BPD_transp_1"/>
    <property type="match status" value="2"/>
</dbReference>
<feature type="transmembrane region" description="Helical" evidence="8">
    <location>
        <begin position="135"/>
        <end position="157"/>
    </location>
</feature>
<dbReference type="Gene3D" id="1.10.3720.10">
    <property type="entry name" value="MetI-like"/>
    <property type="match status" value="2"/>
</dbReference>
<dbReference type="GO" id="GO:0005886">
    <property type="term" value="C:plasma membrane"/>
    <property type="evidence" value="ECO:0007669"/>
    <property type="project" value="UniProtKB-SubCell"/>
</dbReference>
<feature type="transmembrane region" description="Helical" evidence="8">
    <location>
        <begin position="12"/>
        <end position="37"/>
    </location>
</feature>
<dbReference type="Proteomes" id="UP000254060">
    <property type="component" value="Unassembled WGS sequence"/>
</dbReference>
<dbReference type="CDD" id="cd06261">
    <property type="entry name" value="TM_PBP2"/>
    <property type="match status" value="2"/>
</dbReference>
<dbReference type="SUPFAM" id="SSF161098">
    <property type="entry name" value="MetI-like"/>
    <property type="match status" value="2"/>
</dbReference>
<dbReference type="GO" id="GO:0055085">
    <property type="term" value="P:transmembrane transport"/>
    <property type="evidence" value="ECO:0007669"/>
    <property type="project" value="InterPro"/>
</dbReference>
<dbReference type="PROSITE" id="PS50928">
    <property type="entry name" value="ABC_TM1"/>
    <property type="match status" value="2"/>
</dbReference>
<keyword evidence="6 8" id="KW-1133">Transmembrane helix</keyword>
<keyword evidence="3" id="KW-1003">Cell membrane</keyword>
<proteinExistence type="inferred from homology"/>
<evidence type="ECO:0000256" key="2">
    <source>
        <dbReference type="ARBA" id="ARBA00022448"/>
    </source>
</evidence>
<evidence type="ECO:0000256" key="6">
    <source>
        <dbReference type="ARBA" id="ARBA00022989"/>
    </source>
</evidence>
<dbReference type="InterPro" id="IPR000515">
    <property type="entry name" value="MetI-like"/>
</dbReference>
<feature type="transmembrane region" description="Helical" evidence="8">
    <location>
        <begin position="330"/>
        <end position="352"/>
    </location>
</feature>
<feature type="domain" description="ABC transmembrane type-1" evidence="9">
    <location>
        <begin position="55"/>
        <end position="258"/>
    </location>
</feature>
<feature type="transmembrane region" description="Helical" evidence="8">
    <location>
        <begin position="58"/>
        <end position="81"/>
    </location>
</feature>
<accession>A0A377FX98</accession>
<reference evidence="10 11" key="1">
    <citation type="submission" date="2018-06" db="EMBL/GenBank/DDBJ databases">
        <authorList>
            <consortium name="Pathogen Informatics"/>
            <person name="Doyle S."/>
        </authorList>
    </citation>
    <scope>NUCLEOTIDE SEQUENCE [LARGE SCALE GENOMIC DNA]</scope>
    <source>
        <strain evidence="10 11">NCTC13163</strain>
    </source>
</reference>
<evidence type="ECO:0000256" key="5">
    <source>
        <dbReference type="ARBA" id="ARBA00022692"/>
    </source>
</evidence>